<feature type="region of interest" description="Disordered" evidence="1">
    <location>
        <begin position="38"/>
        <end position="64"/>
    </location>
</feature>
<sequence length="141" mass="13870">MKALKALVVVMGILIVAGVGLVIYGVLTQFGPDVEEGETIAGPATAPGVAPPLDTPAPAAPGGGVVGAVPAEPIGDIMLDEPAATEITGATVGENRILLRLSGGGRPDRVVILRATDGERLGSITLGGADEADAPDTASGR</sequence>
<keyword evidence="2" id="KW-0812">Transmembrane</keyword>
<evidence type="ECO:0000256" key="1">
    <source>
        <dbReference type="SAM" id="MobiDB-lite"/>
    </source>
</evidence>
<organism evidence="3 4">
    <name type="scientific">Caenispirillum salinarum AK4</name>
    <dbReference type="NCBI Taxonomy" id="1238182"/>
    <lineage>
        <taxon>Bacteria</taxon>
        <taxon>Pseudomonadati</taxon>
        <taxon>Pseudomonadota</taxon>
        <taxon>Alphaproteobacteria</taxon>
        <taxon>Rhodospirillales</taxon>
        <taxon>Novispirillaceae</taxon>
        <taxon>Caenispirillum</taxon>
    </lineage>
</organism>
<dbReference type="AlphaFoldDB" id="K9HLZ5"/>
<evidence type="ECO:0000313" key="3">
    <source>
        <dbReference type="EMBL" id="EKV31378.1"/>
    </source>
</evidence>
<keyword evidence="2" id="KW-0472">Membrane</keyword>
<protein>
    <submittedName>
        <fullName evidence="3">Uncharacterized protein</fullName>
    </submittedName>
</protein>
<dbReference type="RefSeq" id="WP_009539859.1">
    <property type="nucleotide sequence ID" value="NZ_ANHY01000006.1"/>
</dbReference>
<keyword evidence="2" id="KW-1133">Transmembrane helix</keyword>
<gene>
    <name evidence="3" type="ORF">C882_3751</name>
</gene>
<dbReference type="EMBL" id="ANHY01000006">
    <property type="protein sequence ID" value="EKV31378.1"/>
    <property type="molecule type" value="Genomic_DNA"/>
</dbReference>
<proteinExistence type="predicted"/>
<name>K9HLZ5_9PROT</name>
<feature type="transmembrane region" description="Helical" evidence="2">
    <location>
        <begin position="7"/>
        <end position="27"/>
    </location>
</feature>
<comment type="caution">
    <text evidence="3">The sequence shown here is derived from an EMBL/GenBank/DDBJ whole genome shotgun (WGS) entry which is preliminary data.</text>
</comment>
<evidence type="ECO:0000256" key="2">
    <source>
        <dbReference type="SAM" id="Phobius"/>
    </source>
</evidence>
<feature type="compositionally biased region" description="Pro residues" evidence="1">
    <location>
        <begin position="49"/>
        <end position="59"/>
    </location>
</feature>
<dbReference type="STRING" id="1238182.C882_3751"/>
<accession>K9HLZ5</accession>
<evidence type="ECO:0000313" key="4">
    <source>
        <dbReference type="Proteomes" id="UP000009881"/>
    </source>
</evidence>
<reference evidence="3 4" key="1">
    <citation type="journal article" date="2013" name="Genome Announc.">
        <title>Draft Genome Sequence of an Alphaproteobacterium, Caenispirillum salinarum AK4(T), Isolated from a Solar Saltern.</title>
        <authorList>
            <person name="Khatri I."/>
            <person name="Singh A."/>
            <person name="Korpole S."/>
            <person name="Pinnaka A.K."/>
            <person name="Subramanian S."/>
        </authorList>
    </citation>
    <scope>NUCLEOTIDE SEQUENCE [LARGE SCALE GENOMIC DNA]</scope>
    <source>
        <strain evidence="3 4">AK4</strain>
    </source>
</reference>
<keyword evidence="4" id="KW-1185">Reference proteome</keyword>
<dbReference type="Proteomes" id="UP000009881">
    <property type="component" value="Unassembled WGS sequence"/>
</dbReference>